<dbReference type="SUPFAM" id="SSF56784">
    <property type="entry name" value="HAD-like"/>
    <property type="match status" value="1"/>
</dbReference>
<dbReference type="InterPro" id="IPR023214">
    <property type="entry name" value="HAD_sf"/>
</dbReference>
<dbReference type="SFLD" id="SFLDG01129">
    <property type="entry name" value="C1.5:_HAD__Beta-PGM__Phosphata"/>
    <property type="match status" value="1"/>
</dbReference>
<protein>
    <submittedName>
        <fullName evidence="1">HAD family phosphatase</fullName>
    </submittedName>
</protein>
<dbReference type="CDD" id="cd02603">
    <property type="entry name" value="HAD_sEH-N_like"/>
    <property type="match status" value="1"/>
</dbReference>
<sequence>MSTRSIIWDLGNVLVDWSPRYLYDKIFKDSKERDHFLEHICTMEWHNTVDGGRPVKEATEQLVRQHPAWEQPIRAFYARWKEMFQGEIEGSVAILRTLKEKGFSQYALSNWSAELFEQSRCDFPFLDWFDGIVLSGAERMTKPHPGLYLVLLERFNINAATAVYIDDRESNVATAVNLGMDGIVFRDPETLRRDLKLRGLL</sequence>
<dbReference type="InterPro" id="IPR041492">
    <property type="entry name" value="HAD_2"/>
</dbReference>
<organism evidence="1 2">
    <name type="scientific">Flaviaesturariibacter flavus</name>
    <dbReference type="NCBI Taxonomy" id="2502780"/>
    <lineage>
        <taxon>Bacteria</taxon>
        <taxon>Pseudomonadati</taxon>
        <taxon>Bacteroidota</taxon>
        <taxon>Chitinophagia</taxon>
        <taxon>Chitinophagales</taxon>
        <taxon>Chitinophagaceae</taxon>
        <taxon>Flaviaestuariibacter</taxon>
    </lineage>
</organism>
<dbReference type="OrthoDB" id="9797415at2"/>
<dbReference type="InterPro" id="IPR006439">
    <property type="entry name" value="HAD-SF_hydro_IA"/>
</dbReference>
<keyword evidence="2" id="KW-1185">Reference proteome</keyword>
<dbReference type="PANTHER" id="PTHR43611">
    <property type="entry name" value="ALPHA-D-GLUCOSE 1-PHOSPHATE PHOSPHATASE"/>
    <property type="match status" value="1"/>
</dbReference>
<dbReference type="Pfam" id="PF13419">
    <property type="entry name" value="HAD_2"/>
    <property type="match status" value="1"/>
</dbReference>
<comment type="caution">
    <text evidence="1">The sequence shown here is derived from an EMBL/GenBank/DDBJ whole genome shotgun (WGS) entry which is preliminary data.</text>
</comment>
<dbReference type="Proteomes" id="UP000295334">
    <property type="component" value="Unassembled WGS sequence"/>
</dbReference>
<dbReference type="AlphaFoldDB" id="A0A4R1BAG5"/>
<evidence type="ECO:0000313" key="1">
    <source>
        <dbReference type="EMBL" id="TCJ13951.1"/>
    </source>
</evidence>
<accession>A0A4R1BAG5</accession>
<dbReference type="Gene3D" id="3.40.50.1000">
    <property type="entry name" value="HAD superfamily/HAD-like"/>
    <property type="match status" value="1"/>
</dbReference>
<proteinExistence type="predicted"/>
<dbReference type="EMBL" id="SJZI01000042">
    <property type="protein sequence ID" value="TCJ13951.1"/>
    <property type="molecule type" value="Genomic_DNA"/>
</dbReference>
<evidence type="ECO:0000313" key="2">
    <source>
        <dbReference type="Proteomes" id="UP000295334"/>
    </source>
</evidence>
<gene>
    <name evidence="1" type="ORF">EPD60_08020</name>
</gene>
<dbReference type="InterPro" id="IPR023198">
    <property type="entry name" value="PGP-like_dom2"/>
</dbReference>
<dbReference type="PANTHER" id="PTHR43611:SF3">
    <property type="entry name" value="FLAVIN MONONUCLEOTIDE HYDROLASE 1, CHLOROPLATIC"/>
    <property type="match status" value="1"/>
</dbReference>
<dbReference type="Gene3D" id="1.10.150.240">
    <property type="entry name" value="Putative phosphatase, domain 2"/>
    <property type="match status" value="1"/>
</dbReference>
<dbReference type="NCBIfam" id="TIGR01509">
    <property type="entry name" value="HAD-SF-IA-v3"/>
    <property type="match status" value="1"/>
</dbReference>
<name>A0A4R1BAG5_9BACT</name>
<dbReference type="InterPro" id="IPR036412">
    <property type="entry name" value="HAD-like_sf"/>
</dbReference>
<dbReference type="RefSeq" id="WP_131448592.1">
    <property type="nucleotide sequence ID" value="NZ_SJZI01000042.1"/>
</dbReference>
<reference evidence="1 2" key="1">
    <citation type="submission" date="2019-03" db="EMBL/GenBank/DDBJ databases">
        <authorList>
            <person name="Kim M.K.M."/>
        </authorList>
    </citation>
    <scope>NUCLEOTIDE SEQUENCE [LARGE SCALE GENOMIC DNA]</scope>
    <source>
        <strain evidence="1 2">17J68-12</strain>
    </source>
</reference>
<dbReference type="PRINTS" id="PR00413">
    <property type="entry name" value="HADHALOGNASE"/>
</dbReference>
<dbReference type="SFLD" id="SFLDS00003">
    <property type="entry name" value="Haloacid_Dehalogenase"/>
    <property type="match status" value="1"/>
</dbReference>